<dbReference type="InterPro" id="IPR013784">
    <property type="entry name" value="Carb-bd-like_fold"/>
</dbReference>
<feature type="region of interest" description="Disordered" evidence="1">
    <location>
        <begin position="134"/>
        <end position="183"/>
    </location>
</feature>
<dbReference type="Gene3D" id="2.60.40.1120">
    <property type="entry name" value="Carboxypeptidase-like, regulatory domain"/>
    <property type="match status" value="1"/>
</dbReference>
<name>A0ABT2EP63_9BACT</name>
<dbReference type="EMBL" id="JANUCP010000004">
    <property type="protein sequence ID" value="MCS3919754.1"/>
    <property type="molecule type" value="Genomic_DNA"/>
</dbReference>
<comment type="caution">
    <text evidence="3">The sequence shown here is derived from an EMBL/GenBank/DDBJ whole genome shotgun (WGS) entry which is preliminary data.</text>
</comment>
<protein>
    <recommendedName>
        <fullName evidence="5">Carboxypeptidase regulatory-like domain-containing protein</fullName>
    </recommendedName>
</protein>
<dbReference type="Proteomes" id="UP001204798">
    <property type="component" value="Unassembled WGS sequence"/>
</dbReference>
<proteinExistence type="predicted"/>
<feature type="compositionally biased region" description="Low complexity" evidence="1">
    <location>
        <begin position="161"/>
        <end position="172"/>
    </location>
</feature>
<accession>A0ABT2EP63</accession>
<organism evidence="3 4">
    <name type="scientific">Candidatus Fervidibacter sacchari</name>
    <dbReference type="NCBI Taxonomy" id="1448929"/>
    <lineage>
        <taxon>Bacteria</taxon>
        <taxon>Candidatus Fervidibacterota</taxon>
        <taxon>Candidatus Fervidibacter</taxon>
    </lineage>
</organism>
<dbReference type="PROSITE" id="PS51257">
    <property type="entry name" value="PROKAR_LIPOPROTEIN"/>
    <property type="match status" value="1"/>
</dbReference>
<gene>
    <name evidence="3" type="ORF">M2350_002171</name>
</gene>
<dbReference type="RefSeq" id="WP_018195734.1">
    <property type="nucleotide sequence ID" value="NZ_CP130454.1"/>
</dbReference>
<feature type="compositionally biased region" description="Gly residues" evidence="1">
    <location>
        <begin position="173"/>
        <end position="183"/>
    </location>
</feature>
<reference evidence="3 4" key="1">
    <citation type="submission" date="2022-08" db="EMBL/GenBank/DDBJ databases">
        <title>Bacterial and archaeal communities from various locations to study Microbial Dark Matter (Phase II).</title>
        <authorList>
            <person name="Stepanauskas R."/>
        </authorList>
    </citation>
    <scope>NUCLEOTIDE SEQUENCE [LARGE SCALE GENOMIC DNA]</scope>
    <source>
        <strain evidence="3 4">PD1</strain>
    </source>
</reference>
<evidence type="ECO:0008006" key="5">
    <source>
        <dbReference type="Google" id="ProtNLM"/>
    </source>
</evidence>
<keyword evidence="4" id="KW-1185">Reference proteome</keyword>
<feature type="signal peptide" evidence="2">
    <location>
        <begin position="1"/>
        <end position="27"/>
    </location>
</feature>
<feature type="chain" id="PRO_5045248870" description="Carboxypeptidase regulatory-like domain-containing protein" evidence="2">
    <location>
        <begin position="28"/>
        <end position="183"/>
    </location>
</feature>
<dbReference type="SUPFAM" id="SSF49452">
    <property type="entry name" value="Starch-binding domain-like"/>
    <property type="match status" value="1"/>
</dbReference>
<evidence type="ECO:0000313" key="4">
    <source>
        <dbReference type="Proteomes" id="UP001204798"/>
    </source>
</evidence>
<evidence type="ECO:0000313" key="3">
    <source>
        <dbReference type="EMBL" id="MCS3919754.1"/>
    </source>
</evidence>
<sequence length="183" mass="19994">MRCKICFALFSAAVLSFWLSGCGSDFSDCPNPNTLSGFIYVQQNALDEPDRNLDDDILVSDRPQPPDGFVPLKGAKVTVEETGASLELGERGAFVFHPLPAGTYTLVIKFGDFPPVRRQKSVCVESTPSTYYYRPPFYYDPPPTTSRPPATERPSEQIDTSGSWDEGGLSSWGEGGGASARKR</sequence>
<evidence type="ECO:0000256" key="1">
    <source>
        <dbReference type="SAM" id="MobiDB-lite"/>
    </source>
</evidence>
<keyword evidence="2" id="KW-0732">Signal</keyword>
<evidence type="ECO:0000256" key="2">
    <source>
        <dbReference type="SAM" id="SignalP"/>
    </source>
</evidence>